<keyword evidence="8 15" id="KW-0055">Arginine biosynthesis</keyword>
<feature type="binding site" evidence="15">
    <location>
        <position position="139"/>
    </location>
    <ligand>
        <name>L-citrulline</name>
        <dbReference type="ChEBI" id="CHEBI:57743"/>
    </ligand>
</feature>
<feature type="binding site" evidence="15">
    <location>
        <position position="192"/>
    </location>
    <ligand>
        <name>L-citrulline</name>
        <dbReference type="ChEBI" id="CHEBI:57743"/>
    </ligand>
</feature>
<feature type="binding site" evidence="15">
    <location>
        <position position="99"/>
    </location>
    <ligand>
        <name>L-citrulline</name>
        <dbReference type="ChEBI" id="CHEBI:57743"/>
    </ligand>
</feature>
<dbReference type="PANTHER" id="PTHR11587">
    <property type="entry name" value="ARGININOSUCCINATE SYNTHASE"/>
    <property type="match status" value="1"/>
</dbReference>
<feature type="binding site" evidence="15">
    <location>
        <position position="135"/>
    </location>
    <ligand>
        <name>L-citrulline</name>
        <dbReference type="ChEBI" id="CHEBI:57743"/>
    </ligand>
</feature>
<evidence type="ECO:0000313" key="18">
    <source>
        <dbReference type="EMBL" id="MBP1324770.1"/>
    </source>
</evidence>
<dbReference type="InterPro" id="IPR048268">
    <property type="entry name" value="Arginosuc_syn_C"/>
</dbReference>
<dbReference type="CDD" id="cd01999">
    <property type="entry name" value="ASS"/>
    <property type="match status" value="1"/>
</dbReference>
<dbReference type="GO" id="GO:0005524">
    <property type="term" value="F:ATP binding"/>
    <property type="evidence" value="ECO:0007669"/>
    <property type="project" value="UniProtKB-UniRule"/>
</dbReference>
<dbReference type="GO" id="GO:0000050">
    <property type="term" value="P:urea cycle"/>
    <property type="evidence" value="ECO:0007669"/>
    <property type="project" value="TreeGrafter"/>
</dbReference>
<evidence type="ECO:0000256" key="9">
    <source>
        <dbReference type="ARBA" id="ARBA00022598"/>
    </source>
</evidence>
<dbReference type="SUPFAM" id="SSF52402">
    <property type="entry name" value="Adenine nucleotide alpha hydrolases-like"/>
    <property type="match status" value="1"/>
</dbReference>
<dbReference type="InterPro" id="IPR048267">
    <property type="entry name" value="Arginosuc_syn_N"/>
</dbReference>
<feature type="binding site" evidence="15">
    <location>
        <position position="203"/>
    </location>
    <ligand>
        <name>L-citrulline</name>
        <dbReference type="ChEBI" id="CHEBI:57743"/>
    </ligand>
</feature>
<comment type="catalytic activity">
    <reaction evidence="14 15">
        <text>L-citrulline + L-aspartate + ATP = 2-(N(omega)-L-arginino)succinate + AMP + diphosphate + H(+)</text>
        <dbReference type="Rhea" id="RHEA:10932"/>
        <dbReference type="ChEBI" id="CHEBI:15378"/>
        <dbReference type="ChEBI" id="CHEBI:29991"/>
        <dbReference type="ChEBI" id="CHEBI:30616"/>
        <dbReference type="ChEBI" id="CHEBI:33019"/>
        <dbReference type="ChEBI" id="CHEBI:57472"/>
        <dbReference type="ChEBI" id="CHEBI:57743"/>
        <dbReference type="ChEBI" id="CHEBI:456215"/>
        <dbReference type="EC" id="6.3.4.5"/>
    </reaction>
</comment>
<keyword evidence="10 15" id="KW-0028">Amino-acid biosynthesis</keyword>
<evidence type="ECO:0000256" key="12">
    <source>
        <dbReference type="ARBA" id="ARBA00022840"/>
    </source>
</evidence>
<evidence type="ECO:0000259" key="17">
    <source>
        <dbReference type="Pfam" id="PF20979"/>
    </source>
</evidence>
<dbReference type="InterPro" id="IPR024074">
    <property type="entry name" value="AS_cat/multimer_dom_body"/>
</dbReference>
<dbReference type="EC" id="6.3.4.5" evidence="5 15"/>
<feature type="binding site" evidence="15">
    <location>
        <position position="43"/>
    </location>
    <ligand>
        <name>ATP</name>
        <dbReference type="ChEBI" id="CHEBI:30616"/>
    </ligand>
</feature>
<feature type="binding site" evidence="15">
    <location>
        <position position="280"/>
    </location>
    <ligand>
        <name>L-citrulline</name>
        <dbReference type="ChEBI" id="CHEBI:57743"/>
    </ligand>
</feature>
<comment type="subunit">
    <text evidence="4 15">Homotetramer.</text>
</comment>
<comment type="subcellular location">
    <subcellularLocation>
        <location evidence="1 15">Cytoplasm</location>
    </subcellularLocation>
</comment>
<evidence type="ECO:0000259" key="16">
    <source>
        <dbReference type="Pfam" id="PF00764"/>
    </source>
</evidence>
<sequence>MSKVLSSLPVGERVGIAFSGGLDTSCAVAWMREKGAIPCTYTADIGQYDEPDIDGVADRAKEYGAEIARHVDAKRALVEEGFAALQTGAFNVRSGGKTYFNTTPLGRAVTGTLLVRAMKEDGVDIWGDGSTYKGNDIERFYRYGLMANPSLRIYKPWLDADFVNELGGRHEMSEWLVERGYPYRDATEKAYSTDANIWGATHEAKSLEFLNAGLDIVNPIMGVAAWREDVEVLTEEVSVRFQEGRPVAINGEVFDDPVALVYKANEIGGRHGLGASDQIENRIIEAKSRGIYEAPGMALLHITYERLVNAIHNENTLASYHNDGRKLGRLMYEGRWLDPESLMLREALTRWVGSAITGEVTLRLRRGDDYTILNTEGPSLSYHPEKLSMERTVGAAFGPGDRIGQLTMRNLDIADSRQRLEQYASLGLVGGTVAELVGELEVGGAAEIAGSVEGISENADEMGLSAAFETGTD</sequence>
<dbReference type="GO" id="GO:0000053">
    <property type="term" value="P:argininosuccinate metabolic process"/>
    <property type="evidence" value="ECO:0007669"/>
    <property type="project" value="TreeGrafter"/>
</dbReference>
<dbReference type="PROSITE" id="PS00565">
    <property type="entry name" value="ARGININOSUCCIN_SYN_2"/>
    <property type="match status" value="1"/>
</dbReference>
<feature type="domain" description="Arginosuccinate synthase C-terminal" evidence="17">
    <location>
        <begin position="191"/>
        <end position="391"/>
    </location>
</feature>
<feature type="binding site" evidence="15">
    <location>
        <position position="194"/>
    </location>
    <ligand>
        <name>ATP</name>
        <dbReference type="ChEBI" id="CHEBI:30616"/>
    </ligand>
</feature>
<feature type="binding site" evidence="15">
    <location>
        <position position="131"/>
    </location>
    <ligand>
        <name>L-aspartate</name>
        <dbReference type="ChEBI" id="CHEBI:29991"/>
    </ligand>
</feature>
<keyword evidence="7 15" id="KW-0963">Cytoplasm</keyword>
<evidence type="ECO:0000256" key="15">
    <source>
        <dbReference type="HAMAP-Rule" id="MF_00581"/>
    </source>
</evidence>
<dbReference type="Pfam" id="PF00764">
    <property type="entry name" value="Arginosuc_synth"/>
    <property type="match status" value="1"/>
</dbReference>
<accession>A0A940PR95</accession>
<evidence type="ECO:0000256" key="4">
    <source>
        <dbReference type="ARBA" id="ARBA00011881"/>
    </source>
</evidence>
<comment type="similarity">
    <text evidence="3 15">Belongs to the argininosuccinate synthase family. Type 2 subfamily.</text>
</comment>
<feature type="binding site" evidence="15">
    <location>
        <position position="136"/>
    </location>
    <ligand>
        <name>ATP</name>
        <dbReference type="ChEBI" id="CHEBI:30616"/>
    </ligand>
</feature>
<evidence type="ECO:0000256" key="1">
    <source>
        <dbReference type="ARBA" id="ARBA00004496"/>
    </source>
</evidence>
<comment type="pathway">
    <text evidence="2 15">Amino-acid biosynthesis; L-arginine biosynthesis; L-arginine from L-ornithine and carbamoyl phosphate: step 2/3.</text>
</comment>
<dbReference type="GO" id="GO:0004055">
    <property type="term" value="F:argininosuccinate synthase activity"/>
    <property type="evidence" value="ECO:0007669"/>
    <property type="project" value="UniProtKB-UniRule"/>
</dbReference>
<evidence type="ECO:0000256" key="13">
    <source>
        <dbReference type="ARBA" id="ARBA00029916"/>
    </source>
</evidence>
<dbReference type="EMBL" id="JAFIDA010000001">
    <property type="protein sequence ID" value="MBP1324770.1"/>
    <property type="molecule type" value="Genomic_DNA"/>
</dbReference>
<dbReference type="InterPro" id="IPR023437">
    <property type="entry name" value="Arg_succ_synth_type2_subfam"/>
</dbReference>
<dbReference type="Gene3D" id="1.10.287.400">
    <property type="match status" value="1"/>
</dbReference>
<dbReference type="Gene3D" id="3.40.50.620">
    <property type="entry name" value="HUPs"/>
    <property type="match status" value="1"/>
</dbReference>
<proteinExistence type="inferred from homology"/>
<reference evidence="18" key="1">
    <citation type="submission" date="2021-02" db="EMBL/GenBank/DDBJ databases">
        <title>Sequencing the genomes of 1000 actinobacteria strains.</title>
        <authorList>
            <person name="Klenk H.-P."/>
        </authorList>
    </citation>
    <scope>NUCLEOTIDE SEQUENCE</scope>
    <source>
        <strain evidence="18">DSM 22850</strain>
    </source>
</reference>
<dbReference type="RefSeq" id="WP_209703901.1">
    <property type="nucleotide sequence ID" value="NZ_JAFIDA010000001.1"/>
</dbReference>
<evidence type="ECO:0000256" key="11">
    <source>
        <dbReference type="ARBA" id="ARBA00022741"/>
    </source>
</evidence>
<dbReference type="InterPro" id="IPR024073">
    <property type="entry name" value="AS_multimer_C_tail"/>
</dbReference>
<comment type="caution">
    <text evidence="18">The sequence shown here is derived from an EMBL/GenBank/DDBJ whole genome shotgun (WGS) entry which is preliminary data.</text>
</comment>
<feature type="binding site" evidence="15">
    <location>
        <begin position="17"/>
        <end position="25"/>
    </location>
    <ligand>
        <name>ATP</name>
        <dbReference type="ChEBI" id="CHEBI:30616"/>
    </ligand>
</feature>
<organism evidence="18 19">
    <name type="scientific">Leucobacter exalbidus</name>
    <dbReference type="NCBI Taxonomy" id="662960"/>
    <lineage>
        <taxon>Bacteria</taxon>
        <taxon>Bacillati</taxon>
        <taxon>Actinomycetota</taxon>
        <taxon>Actinomycetes</taxon>
        <taxon>Micrococcales</taxon>
        <taxon>Microbacteriaceae</taxon>
        <taxon>Leucobacter</taxon>
    </lineage>
</organism>
<keyword evidence="19" id="KW-1185">Reference proteome</keyword>
<evidence type="ECO:0000256" key="10">
    <source>
        <dbReference type="ARBA" id="ARBA00022605"/>
    </source>
</evidence>
<dbReference type="NCBIfam" id="NF003779">
    <property type="entry name" value="PRK05370.1"/>
    <property type="match status" value="1"/>
</dbReference>
<feature type="binding site" evidence="15">
    <location>
        <position position="131"/>
    </location>
    <ligand>
        <name>ATP</name>
        <dbReference type="ChEBI" id="CHEBI:30616"/>
    </ligand>
</feature>
<dbReference type="HAMAP" id="MF_00581">
    <property type="entry name" value="Arg_succ_synth_type2"/>
    <property type="match status" value="1"/>
</dbReference>
<feature type="binding site" evidence="15">
    <location>
        <position position="135"/>
    </location>
    <ligand>
        <name>L-aspartate</name>
        <dbReference type="ChEBI" id="CHEBI:29991"/>
    </ligand>
</feature>
<evidence type="ECO:0000256" key="14">
    <source>
        <dbReference type="ARBA" id="ARBA00049077"/>
    </source>
</evidence>
<feature type="binding site" evidence="15">
    <location>
        <position position="201"/>
    </location>
    <ligand>
        <name>L-citrulline</name>
        <dbReference type="ChEBI" id="CHEBI:57743"/>
    </ligand>
</feature>
<keyword evidence="11 15" id="KW-0547">Nucleotide-binding</keyword>
<dbReference type="GO" id="GO:0005737">
    <property type="term" value="C:cytoplasm"/>
    <property type="evidence" value="ECO:0007669"/>
    <property type="project" value="UniProtKB-SubCell"/>
</dbReference>
<evidence type="ECO:0000256" key="2">
    <source>
        <dbReference type="ARBA" id="ARBA00004967"/>
    </source>
</evidence>
<evidence type="ECO:0000256" key="5">
    <source>
        <dbReference type="ARBA" id="ARBA00012286"/>
    </source>
</evidence>
<feature type="binding site" evidence="15">
    <location>
        <position position="129"/>
    </location>
    <ligand>
        <name>ATP</name>
        <dbReference type="ChEBI" id="CHEBI:30616"/>
    </ligand>
</feature>
<dbReference type="InterPro" id="IPR018223">
    <property type="entry name" value="Arginosuc_synth_CS"/>
</dbReference>
<dbReference type="PROSITE" id="PS00564">
    <property type="entry name" value="ARGININOSUCCIN_SYN_1"/>
    <property type="match status" value="1"/>
</dbReference>
<evidence type="ECO:0000256" key="7">
    <source>
        <dbReference type="ARBA" id="ARBA00022490"/>
    </source>
</evidence>
<dbReference type="Pfam" id="PF20979">
    <property type="entry name" value="Arginosuc_syn_C"/>
    <property type="match status" value="1"/>
</dbReference>
<dbReference type="InterPro" id="IPR023434">
    <property type="entry name" value="Arginosuc_synth_type_1_subfam"/>
</dbReference>
<dbReference type="AlphaFoldDB" id="A0A940PR95"/>
<dbReference type="InterPro" id="IPR014729">
    <property type="entry name" value="Rossmann-like_a/b/a_fold"/>
</dbReference>
<keyword evidence="12 15" id="KW-0067">ATP-binding</keyword>
<evidence type="ECO:0000256" key="3">
    <source>
        <dbReference type="ARBA" id="ARBA00009088"/>
    </source>
</evidence>
<gene>
    <name evidence="15" type="primary">argG</name>
    <name evidence="18" type="ORF">JOF28_000002</name>
</gene>
<evidence type="ECO:0000313" key="19">
    <source>
        <dbReference type="Proteomes" id="UP000675163"/>
    </source>
</evidence>
<dbReference type="PANTHER" id="PTHR11587:SF2">
    <property type="entry name" value="ARGININOSUCCINATE SYNTHASE"/>
    <property type="match status" value="1"/>
</dbReference>
<dbReference type="Gene3D" id="3.90.1260.10">
    <property type="entry name" value="Argininosuccinate synthetase, chain A, domain 2"/>
    <property type="match status" value="1"/>
</dbReference>
<dbReference type="GO" id="GO:0006526">
    <property type="term" value="P:L-arginine biosynthetic process"/>
    <property type="evidence" value="ECO:0007669"/>
    <property type="project" value="UniProtKB-UniRule"/>
</dbReference>
<evidence type="ECO:0000256" key="8">
    <source>
        <dbReference type="ARBA" id="ARBA00022571"/>
    </source>
</evidence>
<feature type="domain" description="Arginosuccinate synthase-like N-terminal" evidence="16">
    <location>
        <begin position="14"/>
        <end position="161"/>
    </location>
</feature>
<evidence type="ECO:0000256" key="6">
    <source>
        <dbReference type="ARBA" id="ARBA00014810"/>
    </source>
</evidence>
<dbReference type="Proteomes" id="UP000675163">
    <property type="component" value="Unassembled WGS sequence"/>
</dbReference>
<dbReference type="GO" id="GO:0042803">
    <property type="term" value="F:protein homodimerization activity"/>
    <property type="evidence" value="ECO:0007669"/>
    <property type="project" value="InterPro"/>
</dbReference>
<protein>
    <recommendedName>
        <fullName evidence="6 15">Argininosuccinate synthase</fullName>
        <ecNumber evidence="5 15">6.3.4.5</ecNumber>
    </recommendedName>
    <alternativeName>
        <fullName evidence="13 15">Citrulline--aspartate ligase</fullName>
    </alternativeName>
</protein>
<keyword evidence="9 15" id="KW-0436">Ligase</keyword>
<name>A0A940PR95_9MICO</name>
<feature type="binding site" evidence="15">
    <location>
        <position position="136"/>
    </location>
    <ligand>
        <name>L-aspartate</name>
        <dbReference type="ChEBI" id="CHEBI:29991"/>
    </ligand>
</feature>
<dbReference type="NCBIfam" id="TIGR00032">
    <property type="entry name" value="argG"/>
    <property type="match status" value="1"/>
</dbReference>
<dbReference type="SUPFAM" id="SSF69864">
    <property type="entry name" value="Argininosuccinate synthetase, C-terminal domain"/>
    <property type="match status" value="1"/>
</dbReference>
<dbReference type="InterPro" id="IPR001518">
    <property type="entry name" value="Arginosuc_synth"/>
</dbReference>